<organism evidence="6 7">
    <name type="scientific">Sulfurimonas aquatica</name>
    <dbReference type="NCBI Taxonomy" id="2672570"/>
    <lineage>
        <taxon>Bacteria</taxon>
        <taxon>Pseudomonadati</taxon>
        <taxon>Campylobacterota</taxon>
        <taxon>Epsilonproteobacteria</taxon>
        <taxon>Campylobacterales</taxon>
        <taxon>Sulfurimonadaceae</taxon>
        <taxon>Sulfurimonas</taxon>
    </lineage>
</organism>
<accession>A0A975B2G8</accession>
<dbReference type="InterPro" id="IPR003775">
    <property type="entry name" value="Flagellar_assembly_factor_FliW"/>
</dbReference>
<keyword evidence="1 5" id="KW-0963">Cytoplasm</keyword>
<keyword evidence="3 5" id="KW-0810">Translation regulation</keyword>
<dbReference type="HAMAP" id="MF_01185">
    <property type="entry name" value="FliW"/>
    <property type="match status" value="1"/>
</dbReference>
<reference evidence="6" key="1">
    <citation type="submission" date="2019-11" db="EMBL/GenBank/DDBJ databases">
        <authorList>
            <person name="Kojima H."/>
        </authorList>
    </citation>
    <scope>NUCLEOTIDE SEQUENCE</scope>
    <source>
        <strain evidence="6">H1576</strain>
    </source>
</reference>
<evidence type="ECO:0000313" key="7">
    <source>
        <dbReference type="Proteomes" id="UP000671852"/>
    </source>
</evidence>
<dbReference type="GO" id="GO:0005737">
    <property type="term" value="C:cytoplasm"/>
    <property type="evidence" value="ECO:0007669"/>
    <property type="project" value="UniProtKB-SubCell"/>
</dbReference>
<dbReference type="GO" id="GO:0044780">
    <property type="term" value="P:bacterial-type flagellum assembly"/>
    <property type="evidence" value="ECO:0007669"/>
    <property type="project" value="UniProtKB-UniRule"/>
</dbReference>
<dbReference type="SUPFAM" id="SSF141457">
    <property type="entry name" value="BH3618-like"/>
    <property type="match status" value="1"/>
</dbReference>
<dbReference type="Pfam" id="PF02623">
    <property type="entry name" value="FliW"/>
    <property type="match status" value="1"/>
</dbReference>
<protein>
    <recommendedName>
        <fullName evidence="5">Flagellar assembly factor FliW</fullName>
    </recommendedName>
</protein>
<keyword evidence="7" id="KW-1185">Reference proteome</keyword>
<comment type="subcellular location">
    <subcellularLocation>
        <location evidence="5">Cytoplasm</location>
    </subcellularLocation>
</comment>
<evidence type="ECO:0000256" key="1">
    <source>
        <dbReference type="ARBA" id="ARBA00022490"/>
    </source>
</evidence>
<dbReference type="AlphaFoldDB" id="A0A975B2G8"/>
<evidence type="ECO:0000256" key="4">
    <source>
        <dbReference type="ARBA" id="ARBA00023186"/>
    </source>
</evidence>
<dbReference type="InterPro" id="IPR024046">
    <property type="entry name" value="Flagellar_assmbl_FliW_dom_sf"/>
</dbReference>
<proteinExistence type="inferred from homology"/>
<dbReference type="KEGG" id="saqt:GJV85_13200"/>
<dbReference type="Gene3D" id="2.30.290.10">
    <property type="entry name" value="BH3618-like"/>
    <property type="match status" value="1"/>
</dbReference>
<keyword evidence="6" id="KW-0282">Flagellum</keyword>
<dbReference type="EMBL" id="CP046072">
    <property type="protein sequence ID" value="QSZ43021.1"/>
    <property type="molecule type" value="Genomic_DNA"/>
</dbReference>
<evidence type="ECO:0000256" key="5">
    <source>
        <dbReference type="HAMAP-Rule" id="MF_01185"/>
    </source>
</evidence>
<dbReference type="Proteomes" id="UP000671852">
    <property type="component" value="Chromosome"/>
</dbReference>
<reference evidence="6" key="2">
    <citation type="submission" date="2021-04" db="EMBL/GenBank/DDBJ databases">
        <title>Isolation and characterization of a novel species of the genus Sulfurimonas.</title>
        <authorList>
            <person name="Fukui M."/>
        </authorList>
    </citation>
    <scope>NUCLEOTIDE SEQUENCE</scope>
    <source>
        <strain evidence="6">H1576</strain>
    </source>
</reference>
<comment type="subunit">
    <text evidence="5">Interacts with translational regulator CsrA and flagellin(s).</text>
</comment>
<dbReference type="GO" id="GO:0006417">
    <property type="term" value="P:regulation of translation"/>
    <property type="evidence" value="ECO:0007669"/>
    <property type="project" value="UniProtKB-KW"/>
</dbReference>
<evidence type="ECO:0000313" key="6">
    <source>
        <dbReference type="EMBL" id="QSZ43021.1"/>
    </source>
</evidence>
<keyword evidence="4 5" id="KW-0143">Chaperone</keyword>
<sequence>MSYDVRGEILGFEDTQKVNITEVDTLISTMTDVNNENITFTIVNPYSLREYSFDVPSDIKVLLEINEKSNVSVYNILVLQKPLEKSTINFLAPIVVNNDNNKLAQVILDSKKNPDFGMAETIESFRKK</sequence>
<keyword evidence="6" id="KW-0969">Cilium</keyword>
<dbReference type="PANTHER" id="PTHR39190:SF1">
    <property type="entry name" value="FLAGELLAR ASSEMBLY FACTOR FLIW"/>
    <property type="match status" value="1"/>
</dbReference>
<evidence type="ECO:0000256" key="2">
    <source>
        <dbReference type="ARBA" id="ARBA00022795"/>
    </source>
</evidence>
<comment type="similarity">
    <text evidence="5">Belongs to the FliW family.</text>
</comment>
<keyword evidence="6" id="KW-0966">Cell projection</keyword>
<evidence type="ECO:0000256" key="3">
    <source>
        <dbReference type="ARBA" id="ARBA00022845"/>
    </source>
</evidence>
<comment type="function">
    <text evidence="5">Acts as an anti-CsrA protein, binds CsrA and prevents it from repressing translation of its target genes, one of which is flagellin. Binds to flagellin and participates in the assembly of the flagellum.</text>
</comment>
<keyword evidence="2 5" id="KW-1005">Bacterial flagellum biogenesis</keyword>
<dbReference type="PANTHER" id="PTHR39190">
    <property type="entry name" value="FLAGELLAR ASSEMBLY FACTOR FLIW"/>
    <property type="match status" value="1"/>
</dbReference>
<gene>
    <name evidence="5 6" type="primary">fliW</name>
    <name evidence="6" type="ORF">GJV85_13200</name>
</gene>
<name>A0A975B2G8_9BACT</name>
<dbReference type="RefSeq" id="WP_207561835.1">
    <property type="nucleotide sequence ID" value="NZ_CP046072.1"/>
</dbReference>
<dbReference type="NCBIfam" id="NF009790">
    <property type="entry name" value="PRK13282.1"/>
    <property type="match status" value="1"/>
</dbReference>